<organism evidence="1 2">
    <name type="scientific">Nelumbo nucifera</name>
    <name type="common">Sacred lotus</name>
    <dbReference type="NCBI Taxonomy" id="4432"/>
    <lineage>
        <taxon>Eukaryota</taxon>
        <taxon>Viridiplantae</taxon>
        <taxon>Streptophyta</taxon>
        <taxon>Embryophyta</taxon>
        <taxon>Tracheophyta</taxon>
        <taxon>Spermatophyta</taxon>
        <taxon>Magnoliopsida</taxon>
        <taxon>Proteales</taxon>
        <taxon>Nelumbonaceae</taxon>
        <taxon>Nelumbo</taxon>
    </lineage>
</organism>
<evidence type="ECO:0000313" key="2">
    <source>
        <dbReference type="Proteomes" id="UP000607653"/>
    </source>
</evidence>
<evidence type="ECO:0000313" key="1">
    <source>
        <dbReference type="EMBL" id="DAD27312.1"/>
    </source>
</evidence>
<dbReference type="Proteomes" id="UP000607653">
    <property type="component" value="Unassembled WGS sequence"/>
</dbReference>
<sequence>MSEKVRANMSDTKFASNYEPNQTIVTHAFDLGYYRLSRADGTVVSEPINGRWLKYFCVKQSIHYV</sequence>
<accession>A0A822Y4X9</accession>
<protein>
    <submittedName>
        <fullName evidence="1">Uncharacterized protein</fullName>
    </submittedName>
</protein>
<gene>
    <name evidence="1" type="ORF">HUJ06_028780</name>
</gene>
<reference evidence="1 2" key="1">
    <citation type="journal article" date="2020" name="Mol. Biol. Evol.">
        <title>Distinct Expression and Methylation Patterns for Genes with Different Fates following a Single Whole-Genome Duplication in Flowering Plants.</title>
        <authorList>
            <person name="Shi T."/>
            <person name="Rahmani R.S."/>
            <person name="Gugger P.F."/>
            <person name="Wang M."/>
            <person name="Li H."/>
            <person name="Zhang Y."/>
            <person name="Li Z."/>
            <person name="Wang Q."/>
            <person name="Van de Peer Y."/>
            <person name="Marchal K."/>
            <person name="Chen J."/>
        </authorList>
    </citation>
    <scope>NUCLEOTIDE SEQUENCE [LARGE SCALE GENOMIC DNA]</scope>
    <source>
        <tissue evidence="1">Leaf</tissue>
    </source>
</reference>
<comment type="caution">
    <text evidence="1">The sequence shown here is derived from an EMBL/GenBank/DDBJ whole genome shotgun (WGS) entry which is preliminary data.</text>
</comment>
<name>A0A822Y4X9_NELNU</name>
<proteinExistence type="predicted"/>
<dbReference type="AlphaFoldDB" id="A0A822Y4X9"/>
<dbReference type="EMBL" id="DUZY01000002">
    <property type="protein sequence ID" value="DAD27312.1"/>
    <property type="molecule type" value="Genomic_DNA"/>
</dbReference>
<keyword evidence="2" id="KW-1185">Reference proteome</keyword>